<dbReference type="Proteomes" id="UP001525890">
    <property type="component" value="Unassembled WGS sequence"/>
</dbReference>
<dbReference type="PANTHER" id="PTHR41317:SF1">
    <property type="entry name" value="PD-(D_E)XK NUCLEASE FAMILY TRANSPOSASE"/>
    <property type="match status" value="1"/>
</dbReference>
<protein>
    <submittedName>
        <fullName evidence="1">Rpn family recombination-promoting nuclease/putative transposase</fullName>
    </submittedName>
</protein>
<evidence type="ECO:0000313" key="1">
    <source>
        <dbReference type="EMBL" id="MCT7964835.1"/>
    </source>
</evidence>
<name>A0ABT2MJB8_9CYAN</name>
<proteinExistence type="predicted"/>
<dbReference type="Pfam" id="PF12784">
    <property type="entry name" value="PDDEXK_2"/>
    <property type="match status" value="1"/>
</dbReference>
<organism evidence="1 2">
    <name type="scientific">Laspinema palackyanum D2a</name>
    <dbReference type="NCBI Taxonomy" id="2953684"/>
    <lineage>
        <taxon>Bacteria</taxon>
        <taxon>Bacillati</taxon>
        <taxon>Cyanobacteriota</taxon>
        <taxon>Cyanophyceae</taxon>
        <taxon>Oscillatoriophycideae</taxon>
        <taxon>Oscillatoriales</taxon>
        <taxon>Laspinemataceae</taxon>
        <taxon>Laspinema</taxon>
        <taxon>Laspinema palackyanum</taxon>
    </lineage>
</organism>
<evidence type="ECO:0000313" key="2">
    <source>
        <dbReference type="Proteomes" id="UP001525890"/>
    </source>
</evidence>
<dbReference type="InterPro" id="IPR010106">
    <property type="entry name" value="RpnA"/>
</dbReference>
<gene>
    <name evidence="1" type="ORF">NG799_00640</name>
</gene>
<keyword evidence="2" id="KW-1185">Reference proteome</keyword>
<sequence length="273" mass="31519">MRFINPKTDIAFKKIFGSEQSKDILISFLNSMLYDGKPVIEDLEILNPYLAPRIRGVKETYLDIKAKITGNKTAIVEMQVLNVAGFEKRILYNAAKSYSIQLQAGEDYTLLNPVIALTIVDFQMFTEFDQVISRFVLKEKDYLVDYLSYDLELVFVELPKFTKELEQLETLTDKWLYFMKSARTLQTVPETMSAVPEIEQAFAIASQANLSREELEDLEQREMFIHDQRNAILKAVNDNKREIAKRLLNLLDEEAIAKTTGLSLEEVQKLKQQ</sequence>
<reference evidence="1 2" key="1">
    <citation type="journal article" date="2022" name="Front. Microbiol.">
        <title>High genomic differentiation and limited gene flow indicate recent cryptic speciation within the genus Laspinema (cyanobacteria).</title>
        <authorList>
            <person name="Stanojkovic A."/>
            <person name="Skoupy S."/>
            <person name="Skaloud P."/>
            <person name="Dvorak P."/>
        </authorList>
    </citation>
    <scope>NUCLEOTIDE SEQUENCE [LARGE SCALE GENOMIC DNA]</scope>
    <source>
        <strain evidence="1 2">D2a</strain>
    </source>
</reference>
<dbReference type="NCBIfam" id="TIGR01784">
    <property type="entry name" value="T_den_put_tspse"/>
    <property type="match status" value="1"/>
</dbReference>
<comment type="caution">
    <text evidence="1">The sequence shown here is derived from an EMBL/GenBank/DDBJ whole genome shotgun (WGS) entry which is preliminary data.</text>
</comment>
<dbReference type="RefSeq" id="WP_368004593.1">
    <property type="nucleotide sequence ID" value="NZ_JAMXFF010000001.1"/>
</dbReference>
<dbReference type="PANTHER" id="PTHR41317">
    <property type="entry name" value="PD-(D_E)XK NUCLEASE FAMILY TRANSPOSASE"/>
    <property type="match status" value="1"/>
</dbReference>
<dbReference type="EMBL" id="JAMXFF010000001">
    <property type="protein sequence ID" value="MCT7964835.1"/>
    <property type="molecule type" value="Genomic_DNA"/>
</dbReference>
<accession>A0ABT2MJB8</accession>